<evidence type="ECO:0000313" key="9">
    <source>
        <dbReference type="Proteomes" id="UP001153365"/>
    </source>
</evidence>
<gene>
    <name evidence="8" type="ORF">PPACK8108_LOCUS12301</name>
</gene>
<evidence type="ECO:0000256" key="2">
    <source>
        <dbReference type="ARBA" id="ARBA00022692"/>
    </source>
</evidence>
<keyword evidence="3" id="KW-1133">Transmembrane helix</keyword>
<evidence type="ECO:0000256" key="1">
    <source>
        <dbReference type="ARBA" id="ARBA00004473"/>
    </source>
</evidence>
<feature type="region of interest" description="Disordered" evidence="6">
    <location>
        <begin position="57"/>
        <end position="98"/>
    </location>
</feature>
<evidence type="ECO:0000256" key="4">
    <source>
        <dbReference type="ARBA" id="ARBA00023136"/>
    </source>
</evidence>
<proteinExistence type="predicted"/>
<name>A0AAV0B3V8_PHAPC</name>
<keyword evidence="2" id="KW-0812">Transmembrane</keyword>
<evidence type="ECO:0000256" key="5">
    <source>
        <dbReference type="ARBA" id="ARBA00023242"/>
    </source>
</evidence>
<dbReference type="PANTHER" id="PTHR28538:SF1">
    <property type="entry name" value="INTEGRAL INNER NUCLEAR MEMBRANE PROTEIN IMA1"/>
    <property type="match status" value="1"/>
</dbReference>
<dbReference type="EMBL" id="CALTRL010002941">
    <property type="protein sequence ID" value="CAH7677161.1"/>
    <property type="molecule type" value="Genomic_DNA"/>
</dbReference>
<keyword evidence="5" id="KW-0539">Nucleus</keyword>
<keyword evidence="9" id="KW-1185">Reference proteome</keyword>
<dbReference type="GO" id="GO:0071765">
    <property type="term" value="P:nuclear inner membrane organization"/>
    <property type="evidence" value="ECO:0007669"/>
    <property type="project" value="InterPro"/>
</dbReference>
<feature type="compositionally biased region" description="Basic and acidic residues" evidence="6">
    <location>
        <begin position="77"/>
        <end position="92"/>
    </location>
</feature>
<dbReference type="InterPro" id="IPR018617">
    <property type="entry name" value="Ima1_N"/>
</dbReference>
<feature type="region of interest" description="Disordered" evidence="6">
    <location>
        <begin position="118"/>
        <end position="137"/>
    </location>
</feature>
<dbReference type="GO" id="GO:0005637">
    <property type="term" value="C:nuclear inner membrane"/>
    <property type="evidence" value="ECO:0007669"/>
    <property type="project" value="UniProtKB-SubCell"/>
</dbReference>
<evidence type="ECO:0000313" key="8">
    <source>
        <dbReference type="EMBL" id="CAH7677161.1"/>
    </source>
</evidence>
<evidence type="ECO:0000256" key="6">
    <source>
        <dbReference type="SAM" id="MobiDB-lite"/>
    </source>
</evidence>
<comment type="subcellular location">
    <subcellularLocation>
        <location evidence="1">Nucleus inner membrane</location>
        <topology evidence="1">Multi-pass membrane protein</topology>
    </subcellularLocation>
</comment>
<dbReference type="Proteomes" id="UP001153365">
    <property type="component" value="Unassembled WGS sequence"/>
</dbReference>
<accession>A0AAV0B3V8</accession>
<organism evidence="8 9">
    <name type="scientific">Phakopsora pachyrhizi</name>
    <name type="common">Asian soybean rust disease fungus</name>
    <dbReference type="NCBI Taxonomy" id="170000"/>
    <lineage>
        <taxon>Eukaryota</taxon>
        <taxon>Fungi</taxon>
        <taxon>Dikarya</taxon>
        <taxon>Basidiomycota</taxon>
        <taxon>Pucciniomycotina</taxon>
        <taxon>Pucciniomycetes</taxon>
        <taxon>Pucciniales</taxon>
        <taxon>Phakopsoraceae</taxon>
        <taxon>Phakopsora</taxon>
    </lineage>
</organism>
<dbReference type="GO" id="GO:0034506">
    <property type="term" value="C:chromosome, centromeric core domain"/>
    <property type="evidence" value="ECO:0007669"/>
    <property type="project" value="TreeGrafter"/>
</dbReference>
<dbReference type="PANTHER" id="PTHR28538">
    <property type="entry name" value="INTEGRAL INNER NUCLEAR MEMBRANE PROTEIN IMA1"/>
    <property type="match status" value="1"/>
</dbReference>
<dbReference type="GO" id="GO:0044732">
    <property type="term" value="C:mitotic spindle pole body"/>
    <property type="evidence" value="ECO:0007669"/>
    <property type="project" value="TreeGrafter"/>
</dbReference>
<reference evidence="8" key="1">
    <citation type="submission" date="2022-06" db="EMBL/GenBank/DDBJ databases">
        <authorList>
            <consortium name="SYNGENTA / RWTH Aachen University"/>
        </authorList>
    </citation>
    <scope>NUCLEOTIDE SEQUENCE</scope>
</reference>
<dbReference type="InterPro" id="IPR042321">
    <property type="entry name" value="Ima1"/>
</dbReference>
<protein>
    <submittedName>
        <fullName evidence="8">Expressed protein</fullName>
    </submittedName>
</protein>
<keyword evidence="4" id="KW-0472">Membrane</keyword>
<evidence type="ECO:0000259" key="7">
    <source>
        <dbReference type="Pfam" id="PF09779"/>
    </source>
</evidence>
<feature type="domain" description="Ima1 N-terminal" evidence="7">
    <location>
        <begin position="16"/>
        <end position="164"/>
    </location>
</feature>
<dbReference type="GO" id="GO:0034992">
    <property type="term" value="C:microtubule organizing center attachment site"/>
    <property type="evidence" value="ECO:0007669"/>
    <property type="project" value="TreeGrafter"/>
</dbReference>
<comment type="caution">
    <text evidence="8">The sequence shown here is derived from an EMBL/GenBank/DDBJ whole genome shotgun (WGS) entry which is preliminary data.</text>
</comment>
<sequence>MASLLSNSRRRRIDKSCHFCGASTSKDCRCGGWSRKDQFGKLLDYLPEMSDVSLNPIPISPDRSFHNQISPKPSPSDSDRKPIRSSEEKPDQSDSPFCRTCRTNQMLQLNLLANYLPDDDTDQTMTEPLNSSSSSRDLMRDLPRYKKRLESRYPVVCPGCSKRVTKIIKDKDYRLKAQSFSDSIKKFTSVTNIKSINLKGRSVSKGSSSLNFNIRKLRWFAITRALWSFGGSLWRFSHLLGIVTAIYCTISNPKNLIETRSLSKSCLSHSWNQFNFFGDTCKLLYCFHLVDFICSMSYDPTWLRAHKLKVQGIKVDLKGRKRLLLFIGSLWIIEIKSKIGLTKAGFNNVTTTNQNYNTDGLNYKLSDQKQHDYLSQLTLSDKHSYEDDDFSNVNPIDHIHKETGEGQKEEMDWEPIVEPTPTGFLDLPPQKFLPSAKLREKEEIGIEDLFAKKVKLKEDVPNLGSMNSLKEFYHAWTKKLTAHK</sequence>
<dbReference type="Pfam" id="PF09779">
    <property type="entry name" value="Ima1_N"/>
    <property type="match status" value="1"/>
</dbReference>
<evidence type="ECO:0000256" key="3">
    <source>
        <dbReference type="ARBA" id="ARBA00022989"/>
    </source>
</evidence>
<dbReference type="AlphaFoldDB" id="A0AAV0B3V8"/>